<sequence>MGEDRRGSMGIEVKRGDELGEGYRRRITEVFVDGFGDDLSFFSKDPGRLAAAVEHMLVLERFHVALIDGEPAALAALIEGDQRCVEHDARKLRSHLGWYKGIAADWVFRTQFQRPMPDPGPGRAEIGFVASSRRHRGRGAAKAVLNHLLALPQYDEYLLEDISDVNELALRLYERVGFREYKRRKVNHTRWSGINEYVSMKRNAPSPRV</sequence>
<dbReference type="Proteomes" id="UP000215005">
    <property type="component" value="Chromosome"/>
</dbReference>
<dbReference type="Gene3D" id="3.40.630.30">
    <property type="match status" value="1"/>
</dbReference>
<dbReference type="SUPFAM" id="SSF55729">
    <property type="entry name" value="Acyl-CoA N-acyltransferases (Nat)"/>
    <property type="match status" value="1"/>
</dbReference>
<evidence type="ECO:0000313" key="2">
    <source>
        <dbReference type="EMBL" id="ASU85134.1"/>
    </source>
</evidence>
<dbReference type="EMBL" id="CP022753">
    <property type="protein sequence ID" value="ASU85134.1"/>
    <property type="molecule type" value="Genomic_DNA"/>
</dbReference>
<name>A0A223SAH8_9ACTN</name>
<dbReference type="Pfam" id="PF00583">
    <property type="entry name" value="Acetyltransf_1"/>
    <property type="match status" value="1"/>
</dbReference>
<dbReference type="InterPro" id="IPR016181">
    <property type="entry name" value="Acyl_CoA_acyltransferase"/>
</dbReference>
<dbReference type="RefSeq" id="WP_017620388.1">
    <property type="nucleotide sequence ID" value="NZ_ANBG01000312.1"/>
</dbReference>
<dbReference type="InterPro" id="IPR000182">
    <property type="entry name" value="GNAT_dom"/>
</dbReference>
<proteinExistence type="predicted"/>
<feature type="domain" description="N-acetyltransferase" evidence="1">
    <location>
        <begin position="11"/>
        <end position="205"/>
    </location>
</feature>
<evidence type="ECO:0000313" key="3">
    <source>
        <dbReference type="Proteomes" id="UP000215005"/>
    </source>
</evidence>
<accession>A0A223SAH8</accession>
<protein>
    <submittedName>
        <fullName evidence="2">GNAT family N-acetyltransferase</fullName>
    </submittedName>
</protein>
<gene>
    <name evidence="2" type="ORF">CDO52_22155</name>
</gene>
<keyword evidence="2" id="KW-0808">Transferase</keyword>
<dbReference type="GO" id="GO:0016747">
    <property type="term" value="F:acyltransferase activity, transferring groups other than amino-acyl groups"/>
    <property type="evidence" value="ECO:0007669"/>
    <property type="project" value="InterPro"/>
</dbReference>
<dbReference type="KEGG" id="ngv:CDO52_22155"/>
<keyword evidence="3" id="KW-1185">Reference proteome</keyword>
<organism evidence="2 3">
    <name type="scientific">Nocardiopsis gilva YIM 90087</name>
    <dbReference type="NCBI Taxonomy" id="1235441"/>
    <lineage>
        <taxon>Bacteria</taxon>
        <taxon>Bacillati</taxon>
        <taxon>Actinomycetota</taxon>
        <taxon>Actinomycetes</taxon>
        <taxon>Streptosporangiales</taxon>
        <taxon>Nocardiopsidaceae</taxon>
        <taxon>Nocardiopsis</taxon>
    </lineage>
</organism>
<reference evidence="2 3" key="1">
    <citation type="submission" date="2017-08" db="EMBL/GenBank/DDBJ databases">
        <title>The complete genome sequence of Nocardiopsis gilva YIM 90087.</title>
        <authorList>
            <person name="Yin M."/>
            <person name="Tang S."/>
        </authorList>
    </citation>
    <scope>NUCLEOTIDE SEQUENCE [LARGE SCALE GENOMIC DNA]</scope>
    <source>
        <strain evidence="2 3">YIM 90087</strain>
    </source>
</reference>
<dbReference type="AlphaFoldDB" id="A0A223SAH8"/>
<evidence type="ECO:0000259" key="1">
    <source>
        <dbReference type="PROSITE" id="PS51186"/>
    </source>
</evidence>
<dbReference type="PROSITE" id="PS51186">
    <property type="entry name" value="GNAT"/>
    <property type="match status" value="1"/>
</dbReference>